<evidence type="ECO:0000313" key="5">
    <source>
        <dbReference type="EMBL" id="MCA6076464.1"/>
    </source>
</evidence>
<accession>A0A9X1HVL4</accession>
<protein>
    <submittedName>
        <fullName evidence="6">DUF2807 domain-containing protein</fullName>
    </submittedName>
</protein>
<feature type="compositionally biased region" description="Polar residues" evidence="1">
    <location>
        <begin position="212"/>
        <end position="223"/>
    </location>
</feature>
<feature type="domain" description="Putative auto-transporter adhesin head GIN" evidence="3">
    <location>
        <begin position="34"/>
        <end position="212"/>
    </location>
</feature>
<dbReference type="PANTHER" id="PTHR39200">
    <property type="entry name" value="HYPOTHETICAL EXPORTED PROTEIN"/>
    <property type="match status" value="1"/>
</dbReference>
<dbReference type="Proteomes" id="UP001139409">
    <property type="component" value="Unassembled WGS sequence"/>
</dbReference>
<evidence type="ECO:0000313" key="4">
    <source>
        <dbReference type="EMBL" id="MCA6075287.1"/>
    </source>
</evidence>
<feature type="region of interest" description="Disordered" evidence="1">
    <location>
        <begin position="200"/>
        <end position="230"/>
    </location>
</feature>
<organism evidence="6 7">
    <name type="scientific">Fulvivirga sedimenti</name>
    <dbReference type="NCBI Taxonomy" id="2879465"/>
    <lineage>
        <taxon>Bacteria</taxon>
        <taxon>Pseudomonadati</taxon>
        <taxon>Bacteroidota</taxon>
        <taxon>Cytophagia</taxon>
        <taxon>Cytophagales</taxon>
        <taxon>Fulvivirgaceae</taxon>
        <taxon>Fulvivirga</taxon>
    </lineage>
</organism>
<evidence type="ECO:0000259" key="3">
    <source>
        <dbReference type="Pfam" id="PF10988"/>
    </source>
</evidence>
<evidence type="ECO:0000256" key="2">
    <source>
        <dbReference type="SAM" id="SignalP"/>
    </source>
</evidence>
<sequence length="230" mass="24423">MKTKYTLFLFVAALFLASGTVFSQQSQERNVGSFSEIKVGEAIDLYLIPGSEDKLRIEIEDGRFDDVETKVSGGTLKIGMRPGNYRHTVKVYATYRKLDGITATSASNVYTEGVLRTNRLNISISSAASAEMEVEAELLQISVSSSGDLEISGKAQNANIDVSSAGDVDAYDLILDAVQVQASSAGDAKVFAKNSIQAHASSGGSVKYRGNPTRSQTDSSSGGSVRKSGD</sequence>
<evidence type="ECO:0000256" key="1">
    <source>
        <dbReference type="SAM" id="MobiDB-lite"/>
    </source>
</evidence>
<feature type="chain" id="PRO_5041155362" evidence="2">
    <location>
        <begin position="24"/>
        <end position="230"/>
    </location>
</feature>
<dbReference type="AlphaFoldDB" id="A0A9X1HVL4"/>
<keyword evidence="2" id="KW-0732">Signal</keyword>
<name>A0A9X1HVL4_9BACT</name>
<reference evidence="6" key="1">
    <citation type="submission" date="2021-09" db="EMBL/GenBank/DDBJ databases">
        <title>Fulvivirga sp. isolated from coastal sediment.</title>
        <authorList>
            <person name="Yu H."/>
        </authorList>
    </citation>
    <scope>NUCLEOTIDE SEQUENCE</scope>
    <source>
        <strain evidence="6">1062</strain>
    </source>
</reference>
<gene>
    <name evidence="4" type="ORF">LDX50_10430</name>
    <name evidence="5" type="ORF">LDX50_16400</name>
    <name evidence="6" type="ORF">LDX50_22120</name>
</gene>
<dbReference type="PANTHER" id="PTHR39200:SF1">
    <property type="entry name" value="AUTO-TRANSPORTER ADHESIN HEAD GIN DOMAIN-CONTAINING PROTEIN-RELATED"/>
    <property type="match status" value="1"/>
</dbReference>
<keyword evidence="7" id="KW-1185">Reference proteome</keyword>
<dbReference type="Gene3D" id="2.160.20.120">
    <property type="match status" value="1"/>
</dbReference>
<dbReference type="EMBL" id="JAIXNE010000004">
    <property type="protein sequence ID" value="MCA6077592.1"/>
    <property type="molecule type" value="Genomic_DNA"/>
</dbReference>
<dbReference type="RefSeq" id="WP_225698390.1">
    <property type="nucleotide sequence ID" value="NZ_JAIXNE010000002.1"/>
</dbReference>
<evidence type="ECO:0000313" key="6">
    <source>
        <dbReference type="EMBL" id="MCA6077592.1"/>
    </source>
</evidence>
<dbReference type="InterPro" id="IPR021255">
    <property type="entry name" value="DUF2807"/>
</dbReference>
<dbReference type="EMBL" id="JAIXNE010000003">
    <property type="protein sequence ID" value="MCA6076464.1"/>
    <property type="molecule type" value="Genomic_DNA"/>
</dbReference>
<feature type="signal peptide" evidence="2">
    <location>
        <begin position="1"/>
        <end position="23"/>
    </location>
</feature>
<evidence type="ECO:0000313" key="7">
    <source>
        <dbReference type="Proteomes" id="UP001139409"/>
    </source>
</evidence>
<proteinExistence type="predicted"/>
<dbReference type="Pfam" id="PF10988">
    <property type="entry name" value="DUF2807"/>
    <property type="match status" value="1"/>
</dbReference>
<comment type="caution">
    <text evidence="6">The sequence shown here is derived from an EMBL/GenBank/DDBJ whole genome shotgun (WGS) entry which is preliminary data.</text>
</comment>
<dbReference type="EMBL" id="JAIXNE010000002">
    <property type="protein sequence ID" value="MCA6075287.1"/>
    <property type="molecule type" value="Genomic_DNA"/>
</dbReference>